<gene>
    <name evidence="1" type="ORF">CI15_31410</name>
</gene>
<dbReference type="Pfam" id="PF13551">
    <property type="entry name" value="HTH_29"/>
    <property type="match status" value="1"/>
</dbReference>
<proteinExistence type="predicted"/>
<dbReference type="OrthoDB" id="9065453at2"/>
<accession>A0A149PAP0</accession>
<dbReference type="EMBL" id="LRBG01000039">
    <property type="protein sequence ID" value="KXU82095.1"/>
    <property type="molecule type" value="Genomic_DNA"/>
</dbReference>
<organism evidence="1 2">
    <name type="scientific">Paraburkholderia monticola</name>
    <dbReference type="NCBI Taxonomy" id="1399968"/>
    <lineage>
        <taxon>Bacteria</taxon>
        <taxon>Pseudomonadati</taxon>
        <taxon>Pseudomonadota</taxon>
        <taxon>Betaproteobacteria</taxon>
        <taxon>Burkholderiales</taxon>
        <taxon>Burkholderiaceae</taxon>
        <taxon>Paraburkholderia</taxon>
    </lineage>
</organism>
<evidence type="ECO:0000313" key="2">
    <source>
        <dbReference type="Proteomes" id="UP000075613"/>
    </source>
</evidence>
<reference evidence="1 2" key="1">
    <citation type="journal article" date="2015" name="Int. J. Syst. Evol. Microbiol.">
        <title>Burkholderia monticola sp. nov., isolated from mountain soil.</title>
        <authorList>
            <person name="Baek I."/>
            <person name="Seo B."/>
            <person name="Lee I."/>
            <person name="Yi H."/>
            <person name="Chun J."/>
        </authorList>
    </citation>
    <scope>NUCLEOTIDE SEQUENCE [LARGE SCALE GENOMIC DNA]</scope>
    <source>
        <strain evidence="1 2">JC2948</strain>
    </source>
</reference>
<sequence length="134" mass="14880">MHRPNDDLPTVARRLAAGKKLLDGAAAAEVAKEMGMAKTTVERYRKLLEQGGLEALRNMSVGGRHSALAVADLDWLAQALKASPRDYGFDADGWSNTRMRELISRQFGISYSRVYVWQLATRLGVSYRLGRNAQ</sequence>
<comment type="caution">
    <text evidence="1">The sequence shown here is derived from an EMBL/GenBank/DDBJ whole genome shotgun (WGS) entry which is preliminary data.</text>
</comment>
<evidence type="ECO:0000313" key="1">
    <source>
        <dbReference type="EMBL" id="KXU82095.1"/>
    </source>
</evidence>
<dbReference type="InterPro" id="IPR009057">
    <property type="entry name" value="Homeodomain-like_sf"/>
</dbReference>
<protein>
    <submittedName>
        <fullName evidence="1">Transposase</fullName>
    </submittedName>
</protein>
<dbReference type="RefSeq" id="WP_062136485.1">
    <property type="nucleotide sequence ID" value="NZ_LRBG01000039.1"/>
</dbReference>
<dbReference type="AlphaFoldDB" id="A0A149PAP0"/>
<dbReference type="SUPFAM" id="SSF46689">
    <property type="entry name" value="Homeodomain-like"/>
    <property type="match status" value="1"/>
</dbReference>
<name>A0A149PAP0_9BURK</name>
<keyword evidence="2" id="KW-1185">Reference proteome</keyword>
<dbReference type="Proteomes" id="UP000075613">
    <property type="component" value="Unassembled WGS sequence"/>
</dbReference>
<dbReference type="STRING" id="1399968.CI15_31410"/>